<organism evidence="1">
    <name type="scientific">Candidatus Kentrum sp. UNK</name>
    <dbReference type="NCBI Taxonomy" id="2126344"/>
    <lineage>
        <taxon>Bacteria</taxon>
        <taxon>Pseudomonadati</taxon>
        <taxon>Pseudomonadota</taxon>
        <taxon>Gammaproteobacteria</taxon>
        <taxon>Candidatus Kentrum</taxon>
    </lineage>
</organism>
<proteinExistence type="predicted"/>
<dbReference type="EMBL" id="CAADFZ010000008">
    <property type="protein sequence ID" value="VFK59731.1"/>
    <property type="molecule type" value="Genomic_DNA"/>
</dbReference>
<sequence>MATHNIDVRDARDRLIDLLGIGETYPLLDLPVRDDQLMVPFDNTASLPIVLSQDGVTYTLHDKNNAPVNRDNGQPFSIEGNSAEALLETPKIDEDITFKILARKPAKKSGEPGKQGYLHETATVKVGLDVSLKASIQNAPTLDATIDTPEDTDPRIVDYNTSVEVELRNSQEGVDYRLVTLDKDGNKIPLPGGADVRGDFKNITLPAKPVTEDVDIRILATKTFESENREPQTSLLEIALPLKVRANPALAVSMAPSIIDFGATSSIGLANTQTSVKYRLYLRAIPYSQFVHGTPPSGTAVVSVPVTGEPNAQVKVPPSGASWQTPAGYVAVGEAKSGTGGDLSFDTGVLNEDTLAIIEAKKDHQAGAKTMPSALQLTHAAAVLVEPNPAQALTLAWQDNNPSTGKMKVTGGQPGVFYYFRFTSDGADEGLPAYFHKQDENDSALNKGIEQSKIGVGFVISRVGSDESDTDLARTPPPSPLLEIGAIPDGATALYVRAVKAQTRVAVQLAQPGCRALGVMMGGMRMDEARCA</sequence>
<dbReference type="EMBL" id="CAADGD010000006">
    <property type="protein sequence ID" value="VFK68775.1"/>
    <property type="molecule type" value="Genomic_DNA"/>
</dbReference>
<reference evidence="1" key="1">
    <citation type="submission" date="2019-02" db="EMBL/GenBank/DDBJ databases">
        <authorList>
            <person name="Gruber-Vodicka R. H."/>
            <person name="Seah K. B. B."/>
        </authorList>
    </citation>
    <scope>NUCLEOTIDE SEQUENCE</scope>
    <source>
        <strain evidence="2">BECK_BY19</strain>
        <strain evidence="1">BECK_BY8</strain>
    </source>
</reference>
<accession>A0A451A115</accession>
<evidence type="ECO:0000313" key="2">
    <source>
        <dbReference type="EMBL" id="VFK68775.1"/>
    </source>
</evidence>
<dbReference type="AlphaFoldDB" id="A0A451A115"/>
<name>A0A451A115_9GAMM</name>
<evidence type="ECO:0000313" key="1">
    <source>
        <dbReference type="EMBL" id="VFK59731.1"/>
    </source>
</evidence>
<protein>
    <submittedName>
        <fullName evidence="1">Uncharacterized protein</fullName>
    </submittedName>
</protein>
<gene>
    <name evidence="1" type="ORF">BECKUNK1418G_GA0071005_100846</name>
    <name evidence="2" type="ORF">BECKUNK1418H_GA0071006_100610</name>
</gene>